<protein>
    <recommendedName>
        <fullName evidence="3">Ig-like domain-containing protein</fullName>
    </recommendedName>
</protein>
<name>A0A8K0P2H6_LADFU</name>
<gene>
    <name evidence="1" type="ORF">J437_LFUL005000</name>
</gene>
<dbReference type="InterPro" id="IPR036179">
    <property type="entry name" value="Ig-like_dom_sf"/>
</dbReference>
<reference evidence="1" key="1">
    <citation type="submission" date="2013-04" db="EMBL/GenBank/DDBJ databases">
        <authorList>
            <person name="Qu J."/>
            <person name="Murali S.C."/>
            <person name="Bandaranaike D."/>
            <person name="Bellair M."/>
            <person name="Blankenburg K."/>
            <person name="Chao H."/>
            <person name="Dinh H."/>
            <person name="Doddapaneni H."/>
            <person name="Downs B."/>
            <person name="Dugan-Rocha S."/>
            <person name="Elkadiri S."/>
            <person name="Gnanaolivu R.D."/>
            <person name="Hernandez B."/>
            <person name="Javaid M."/>
            <person name="Jayaseelan J.C."/>
            <person name="Lee S."/>
            <person name="Li M."/>
            <person name="Ming W."/>
            <person name="Munidasa M."/>
            <person name="Muniz J."/>
            <person name="Nguyen L."/>
            <person name="Ongeri F."/>
            <person name="Osuji N."/>
            <person name="Pu L.-L."/>
            <person name="Puazo M."/>
            <person name="Qu C."/>
            <person name="Quiroz J."/>
            <person name="Raj R."/>
            <person name="Weissenberger G."/>
            <person name="Xin Y."/>
            <person name="Zou X."/>
            <person name="Han Y."/>
            <person name="Richards S."/>
            <person name="Worley K."/>
            <person name="Muzny D."/>
            <person name="Gibbs R."/>
        </authorList>
    </citation>
    <scope>NUCLEOTIDE SEQUENCE</scope>
    <source>
        <strain evidence="1">Sampled in the wild</strain>
    </source>
</reference>
<keyword evidence="2" id="KW-1185">Reference proteome</keyword>
<reference evidence="1" key="2">
    <citation type="submission" date="2017-10" db="EMBL/GenBank/DDBJ databases">
        <title>Ladona fulva Genome sequencing and assembly.</title>
        <authorList>
            <person name="Murali S."/>
            <person name="Richards S."/>
            <person name="Bandaranaike D."/>
            <person name="Bellair M."/>
            <person name="Blankenburg K."/>
            <person name="Chao H."/>
            <person name="Dinh H."/>
            <person name="Doddapaneni H."/>
            <person name="Dugan-Rocha S."/>
            <person name="Elkadiri S."/>
            <person name="Gnanaolivu R."/>
            <person name="Hernandez B."/>
            <person name="Skinner E."/>
            <person name="Javaid M."/>
            <person name="Lee S."/>
            <person name="Li M."/>
            <person name="Ming W."/>
            <person name="Munidasa M."/>
            <person name="Muniz J."/>
            <person name="Nguyen L."/>
            <person name="Hughes D."/>
            <person name="Osuji N."/>
            <person name="Pu L.-L."/>
            <person name="Puazo M."/>
            <person name="Qu C."/>
            <person name="Quiroz J."/>
            <person name="Raj R."/>
            <person name="Weissenberger G."/>
            <person name="Xin Y."/>
            <person name="Zou X."/>
            <person name="Han Y."/>
            <person name="Worley K."/>
            <person name="Muzny D."/>
            <person name="Gibbs R."/>
        </authorList>
    </citation>
    <scope>NUCLEOTIDE SEQUENCE</scope>
    <source>
        <strain evidence="1">Sampled in the wild</strain>
    </source>
</reference>
<comment type="caution">
    <text evidence="1">The sequence shown here is derived from an EMBL/GenBank/DDBJ whole genome shotgun (WGS) entry which is preliminary data.</text>
</comment>
<accession>A0A8K0P2H6</accession>
<dbReference type="Gene3D" id="2.60.40.10">
    <property type="entry name" value="Immunoglobulins"/>
    <property type="match status" value="1"/>
</dbReference>
<evidence type="ECO:0000313" key="2">
    <source>
        <dbReference type="Proteomes" id="UP000792457"/>
    </source>
</evidence>
<dbReference type="OrthoDB" id="6159398at2759"/>
<dbReference type="SUPFAM" id="SSF48726">
    <property type="entry name" value="Immunoglobulin"/>
    <property type="match status" value="1"/>
</dbReference>
<proteinExistence type="predicted"/>
<dbReference type="Proteomes" id="UP000792457">
    <property type="component" value="Unassembled WGS sequence"/>
</dbReference>
<dbReference type="AlphaFoldDB" id="A0A8K0P2H6"/>
<evidence type="ECO:0000313" key="1">
    <source>
        <dbReference type="EMBL" id="KAG8231171.1"/>
    </source>
</evidence>
<sequence length="104" mass="11421">MDCAARGGFVVLWRRGSSVLTASSIMVTRDPRIRLVDGYNLEVHQVVPQDAGDYVCQISSTDPIDQVHTVEILAHARTGLFVYVMRGSAELGAGFSYRVADQFC</sequence>
<organism evidence="1 2">
    <name type="scientific">Ladona fulva</name>
    <name type="common">Scarce chaser dragonfly</name>
    <name type="synonym">Libellula fulva</name>
    <dbReference type="NCBI Taxonomy" id="123851"/>
    <lineage>
        <taxon>Eukaryota</taxon>
        <taxon>Metazoa</taxon>
        <taxon>Ecdysozoa</taxon>
        <taxon>Arthropoda</taxon>
        <taxon>Hexapoda</taxon>
        <taxon>Insecta</taxon>
        <taxon>Pterygota</taxon>
        <taxon>Palaeoptera</taxon>
        <taxon>Odonata</taxon>
        <taxon>Epiprocta</taxon>
        <taxon>Anisoptera</taxon>
        <taxon>Libelluloidea</taxon>
        <taxon>Libellulidae</taxon>
        <taxon>Ladona</taxon>
    </lineage>
</organism>
<dbReference type="EMBL" id="KZ308539">
    <property type="protein sequence ID" value="KAG8231171.1"/>
    <property type="molecule type" value="Genomic_DNA"/>
</dbReference>
<dbReference type="CDD" id="cd00096">
    <property type="entry name" value="Ig"/>
    <property type="match status" value="1"/>
</dbReference>
<dbReference type="InterPro" id="IPR013783">
    <property type="entry name" value="Ig-like_fold"/>
</dbReference>
<evidence type="ECO:0008006" key="3">
    <source>
        <dbReference type="Google" id="ProtNLM"/>
    </source>
</evidence>